<protein>
    <recommendedName>
        <fullName evidence="5">DUF304 domain-containing protein</fullName>
    </recommendedName>
</protein>
<evidence type="ECO:0000313" key="4">
    <source>
        <dbReference type="Proteomes" id="UP000176578"/>
    </source>
</evidence>
<accession>A0A1F5NGQ0</accession>
<evidence type="ECO:0000313" key="3">
    <source>
        <dbReference type="EMBL" id="OGE76849.1"/>
    </source>
</evidence>
<evidence type="ECO:0008006" key="5">
    <source>
        <dbReference type="Google" id="ProtNLM"/>
    </source>
</evidence>
<dbReference type="Proteomes" id="UP000176578">
    <property type="component" value="Unassembled WGS sequence"/>
</dbReference>
<keyword evidence="2" id="KW-1133">Transmembrane helix</keyword>
<sequence length="202" mass="23063">MPVVYQSPKDKTYEPPPRLAPQTSVMSSYVVQPSRVYFATQAPGERILLFLRKHPITQLPWIIGALVLISAPLLILPALSSIDLFPLDLPLAYSLILIVFWYLMTFSYIFVNFILWYYNINIVTNMRIVDIDFLYLLVQEVTATRIGQVEDITYQRTGLFAALFDYGDVVVQTAGEQVNIEFLATPRPKDTVRIIIDLMGKV</sequence>
<proteinExistence type="predicted"/>
<feature type="region of interest" description="Disordered" evidence="1">
    <location>
        <begin position="1"/>
        <end position="21"/>
    </location>
</feature>
<name>A0A1F5NGQ0_9BACT</name>
<keyword evidence="2" id="KW-0472">Membrane</keyword>
<dbReference type="EMBL" id="MFDZ01000069">
    <property type="protein sequence ID" value="OGE76849.1"/>
    <property type="molecule type" value="Genomic_DNA"/>
</dbReference>
<comment type="caution">
    <text evidence="3">The sequence shown here is derived from an EMBL/GenBank/DDBJ whole genome shotgun (WGS) entry which is preliminary data.</text>
</comment>
<evidence type="ECO:0000256" key="2">
    <source>
        <dbReference type="SAM" id="Phobius"/>
    </source>
</evidence>
<reference evidence="3 4" key="1">
    <citation type="journal article" date="2016" name="Nat. Commun.">
        <title>Thousands of microbial genomes shed light on interconnected biogeochemical processes in an aquifer system.</title>
        <authorList>
            <person name="Anantharaman K."/>
            <person name="Brown C.T."/>
            <person name="Hug L.A."/>
            <person name="Sharon I."/>
            <person name="Castelle C.J."/>
            <person name="Probst A.J."/>
            <person name="Thomas B.C."/>
            <person name="Singh A."/>
            <person name="Wilkins M.J."/>
            <person name="Karaoz U."/>
            <person name="Brodie E.L."/>
            <person name="Williams K.H."/>
            <person name="Hubbard S.S."/>
            <person name="Banfield J.F."/>
        </authorList>
    </citation>
    <scope>NUCLEOTIDE SEQUENCE [LARGE SCALE GENOMIC DNA]</scope>
</reference>
<dbReference type="AlphaFoldDB" id="A0A1F5NGQ0"/>
<keyword evidence="2" id="KW-0812">Transmembrane</keyword>
<feature type="transmembrane region" description="Helical" evidence="2">
    <location>
        <begin position="91"/>
        <end position="118"/>
    </location>
</feature>
<gene>
    <name evidence="3" type="ORF">A3J19_04335</name>
</gene>
<evidence type="ECO:0000256" key="1">
    <source>
        <dbReference type="SAM" id="MobiDB-lite"/>
    </source>
</evidence>
<feature type="transmembrane region" description="Helical" evidence="2">
    <location>
        <begin position="59"/>
        <end position="79"/>
    </location>
</feature>
<organism evidence="3 4">
    <name type="scientific">Candidatus Daviesbacteria bacterium RIFCSPLOWO2_02_FULL_41_8</name>
    <dbReference type="NCBI Taxonomy" id="1797798"/>
    <lineage>
        <taxon>Bacteria</taxon>
        <taxon>Candidatus Daviesiibacteriota</taxon>
    </lineage>
</organism>